<dbReference type="Proteomes" id="UP000664761">
    <property type="component" value="Unassembled WGS sequence"/>
</dbReference>
<comment type="caution">
    <text evidence="7">The sequence shown here is derived from an EMBL/GenBank/DDBJ whole genome shotgun (WGS) entry which is preliminary data.</text>
</comment>
<evidence type="ECO:0000256" key="2">
    <source>
        <dbReference type="ARBA" id="ARBA00022475"/>
    </source>
</evidence>
<keyword evidence="6 7" id="KW-0449">Lipoprotein</keyword>
<reference evidence="7 8" key="1">
    <citation type="submission" date="2021-03" db="EMBL/GenBank/DDBJ databases">
        <title>Sneathiella sp. CAU 1612 isolated from Kang Won-do.</title>
        <authorList>
            <person name="Kim W."/>
        </authorList>
    </citation>
    <scope>NUCLEOTIDE SEQUENCE [LARGE SCALE GENOMIC DNA]</scope>
    <source>
        <strain evidence="7 8">CAU 1612</strain>
    </source>
</reference>
<proteinExistence type="inferred from homology"/>
<comment type="similarity">
    <text evidence="1">Belongs to the EcnA/EcnB lipoprotein family.</text>
</comment>
<keyword evidence="8" id="KW-1185">Reference proteome</keyword>
<dbReference type="EMBL" id="JAFLNC010000006">
    <property type="protein sequence ID" value="MBO0335343.1"/>
    <property type="molecule type" value="Genomic_DNA"/>
</dbReference>
<sequence length="38" mass="3870">MMGLLVLASLSLAACETMEGAGEDIEDAGEAIQKEASD</sequence>
<keyword evidence="5" id="KW-0564">Palmitate</keyword>
<organism evidence="7 8">
    <name type="scientific">Sneathiella sedimenti</name>
    <dbReference type="NCBI Taxonomy" id="2816034"/>
    <lineage>
        <taxon>Bacteria</taxon>
        <taxon>Pseudomonadati</taxon>
        <taxon>Pseudomonadota</taxon>
        <taxon>Alphaproteobacteria</taxon>
        <taxon>Sneathiellales</taxon>
        <taxon>Sneathiellaceae</taxon>
        <taxon>Sneathiella</taxon>
    </lineage>
</organism>
<dbReference type="Pfam" id="PF08085">
    <property type="entry name" value="Entericidin"/>
    <property type="match status" value="1"/>
</dbReference>
<evidence type="ECO:0000313" key="8">
    <source>
        <dbReference type="Proteomes" id="UP000664761"/>
    </source>
</evidence>
<name>A0ABS3F9Y6_9PROT</name>
<keyword evidence="3" id="KW-0732">Signal</keyword>
<accession>A0ABS3F9Y6</accession>
<keyword evidence="2" id="KW-1003">Cell membrane</keyword>
<protein>
    <submittedName>
        <fullName evidence="7">Entericidin A/B family lipoprotein</fullName>
    </submittedName>
</protein>
<dbReference type="InterPro" id="IPR012556">
    <property type="entry name" value="Entericidin"/>
</dbReference>
<gene>
    <name evidence="7" type="ORF">J0X12_17105</name>
</gene>
<evidence type="ECO:0000313" key="7">
    <source>
        <dbReference type="EMBL" id="MBO0335343.1"/>
    </source>
</evidence>
<evidence type="ECO:0000256" key="5">
    <source>
        <dbReference type="ARBA" id="ARBA00023139"/>
    </source>
</evidence>
<evidence type="ECO:0000256" key="4">
    <source>
        <dbReference type="ARBA" id="ARBA00023136"/>
    </source>
</evidence>
<evidence type="ECO:0000256" key="1">
    <source>
        <dbReference type="ARBA" id="ARBA00010296"/>
    </source>
</evidence>
<evidence type="ECO:0000256" key="6">
    <source>
        <dbReference type="ARBA" id="ARBA00023288"/>
    </source>
</evidence>
<keyword evidence="4" id="KW-0472">Membrane</keyword>
<evidence type="ECO:0000256" key="3">
    <source>
        <dbReference type="ARBA" id="ARBA00022729"/>
    </source>
</evidence>